<dbReference type="OrthoDB" id="1654978at2"/>
<evidence type="ECO:0000313" key="4">
    <source>
        <dbReference type="Proteomes" id="UP000182015"/>
    </source>
</evidence>
<gene>
    <name evidence="3" type="ORF">A9Q68_02880</name>
</gene>
<comment type="subcellular location">
    <subcellularLocation>
        <location evidence="1">Cell surface</location>
    </subcellularLocation>
</comment>
<evidence type="ECO:0000256" key="1">
    <source>
        <dbReference type="ARBA" id="ARBA00004241"/>
    </source>
</evidence>
<dbReference type="STRING" id="1856638.A9Q68_02880"/>
<accession>A0A1L8MP48</accession>
<dbReference type="Gene3D" id="1.10.530.10">
    <property type="match status" value="1"/>
</dbReference>
<dbReference type="Proteomes" id="UP000182015">
    <property type="component" value="Unassembled WGS sequence"/>
</dbReference>
<reference evidence="4" key="1">
    <citation type="submission" date="2016-06" db="EMBL/GenBank/DDBJ databases">
        <authorList>
            <person name="de Vries S.P.W."/>
            <person name="Hadjirin N.F."/>
            <person name="Lay E.M."/>
            <person name="Zadoks R.N."/>
            <person name="Peacock S.J."/>
            <person name="Parkhill J."/>
            <person name="Grant A.J."/>
            <person name="Mcdougall S."/>
            <person name="Holmes M.A."/>
        </authorList>
    </citation>
    <scope>NUCLEOTIDE SEQUENCE [LARGE SCALE GENOMIC DNA]</scope>
    <source>
        <strain evidence="4">NZ1587</strain>
    </source>
</reference>
<proteinExistence type="predicted"/>
<evidence type="ECO:0000313" key="3">
    <source>
        <dbReference type="EMBL" id="OJF72506.1"/>
    </source>
</evidence>
<dbReference type="Pfam" id="PF13702">
    <property type="entry name" value="Lysozyme_like"/>
    <property type="match status" value="1"/>
</dbReference>
<dbReference type="CDD" id="cd16891">
    <property type="entry name" value="CwlT-like"/>
    <property type="match status" value="1"/>
</dbReference>
<dbReference type="EMBL" id="LZDD01000001">
    <property type="protein sequence ID" value="OJF72506.1"/>
    <property type="molecule type" value="Genomic_DNA"/>
</dbReference>
<dbReference type="AlphaFoldDB" id="A0A1L8MP48"/>
<dbReference type="InterPro" id="IPR047194">
    <property type="entry name" value="CwlT-like_lysozyme"/>
</dbReference>
<comment type="caution">
    <text evidence="3">The sequence shown here is derived from an EMBL/GenBank/DDBJ whole genome shotgun (WGS) entry which is preliminary data.</text>
</comment>
<name>A0A1L8MP48_9STRE</name>
<keyword evidence="4" id="KW-1185">Reference proteome</keyword>
<dbReference type="SUPFAM" id="SSF53955">
    <property type="entry name" value="Lysozyme-like"/>
    <property type="match status" value="1"/>
</dbReference>
<dbReference type="RefSeq" id="WP_071793181.1">
    <property type="nucleotide sequence ID" value="NZ_LZDD01000001.1"/>
</dbReference>
<sequence length="200" mass="22517">MFKFIKRVVFFVFLIFCLFQLYITHQNVKNVMRYQEMVEKTLATNDTKANVDLILAMIYTETKGGSADVMQSSESSSGTANSITDSQVSIQHGIKLVSKNLQLAEEMGVDSWTAIQAYNFGTPYIKYVAQNGGENTIELAKTYSREVVAPSLGNTTGESYIYYHPLAIISGGQLYKNGGNFYYSRQVAFNLYLINFFSLF</sequence>
<dbReference type="GO" id="GO:0009986">
    <property type="term" value="C:cell surface"/>
    <property type="evidence" value="ECO:0007669"/>
    <property type="project" value="UniProtKB-SubCell"/>
</dbReference>
<evidence type="ECO:0000259" key="2">
    <source>
        <dbReference type="Pfam" id="PF13702"/>
    </source>
</evidence>
<dbReference type="InterPro" id="IPR023346">
    <property type="entry name" value="Lysozyme-like_dom_sf"/>
</dbReference>
<protein>
    <recommendedName>
        <fullName evidence="2">CwlT-like lysozyme domain-containing protein</fullName>
    </recommendedName>
</protein>
<feature type="domain" description="CwlT-like lysozyme" evidence="2">
    <location>
        <begin position="29"/>
        <end position="190"/>
    </location>
</feature>
<organism evidence="3 4">
    <name type="scientific">Streptococcus bovimastitidis</name>
    <dbReference type="NCBI Taxonomy" id="1856638"/>
    <lineage>
        <taxon>Bacteria</taxon>
        <taxon>Bacillati</taxon>
        <taxon>Bacillota</taxon>
        <taxon>Bacilli</taxon>
        <taxon>Lactobacillales</taxon>
        <taxon>Streptococcaceae</taxon>
        <taxon>Streptococcus</taxon>
    </lineage>
</organism>